<sequence length="596" mass="68679">MSGKGNYKTKSKNKPKKSTTFTRKKAQQPKEVTVSESNHNSAPEPDIKPMKPAVIETPLKLKTVKVNKKGVKRKTDELISAQVLEHPEFHVQTPTVRATQLTQNFRPVSSRHGCQHLKEYKESNPYYLVNYESLCDVSMYWQGYGMPISRNGCWYNQKHARKHYGKTNHIFAAHLERLHIYCFECDDFVYDFDFDRAKILAEVRAAEKSSNIREPCVKRARYVSWQPTPEEINRIAKNSTLIPCSGLRGLFNMGATCFMNAMLQTFLTNPIVKTYFLSNKHSREICKNKGCMCCEIDNLFQEFHSGEKKPYPPCSFLHAMWLSSKELAGYAEQDAHEFFIAVISKMHKDSKEKHEGDLNSIDVKCECIMHKTFGGHFQTRVKCKNCNYVNITHEHSIEWQLHLSGNEVVSKKKNGHSKAAAENINGSTREHKNSLYDCLERCTAEEQLPEFICDDCHTKACSSKRISCKKLPPVLAFIVERFQNPTMKNEAEFEFPEEINMARWTSRAQEVLVGGGTLNDFPEYKYKLISVVNHDGKINTGHYTAYCRSRGQWFQFDDNTVKLTSVEEVLQSKRKAYLCFYMTDTLEYDQPQDTVG</sequence>
<gene>
    <name evidence="1" type="ORF">ACOLOM_LOCUS586</name>
</gene>
<reference evidence="1" key="1">
    <citation type="submission" date="2021-06" db="EMBL/GenBank/DDBJ databases">
        <authorList>
            <person name="Kallberg Y."/>
            <person name="Tangrot J."/>
            <person name="Rosling A."/>
        </authorList>
    </citation>
    <scope>NUCLEOTIDE SEQUENCE</scope>
    <source>
        <strain evidence="1">CL356</strain>
    </source>
</reference>
<dbReference type="Proteomes" id="UP000789525">
    <property type="component" value="Unassembled WGS sequence"/>
</dbReference>
<accession>A0ACA9K3F3</accession>
<protein>
    <submittedName>
        <fullName evidence="1">10559_t:CDS:1</fullName>
    </submittedName>
</protein>
<name>A0ACA9K3F3_9GLOM</name>
<comment type="caution">
    <text evidence="1">The sequence shown here is derived from an EMBL/GenBank/DDBJ whole genome shotgun (WGS) entry which is preliminary data.</text>
</comment>
<keyword evidence="2" id="KW-1185">Reference proteome</keyword>
<dbReference type="EMBL" id="CAJVPT010000595">
    <property type="protein sequence ID" value="CAG8447311.1"/>
    <property type="molecule type" value="Genomic_DNA"/>
</dbReference>
<evidence type="ECO:0000313" key="2">
    <source>
        <dbReference type="Proteomes" id="UP000789525"/>
    </source>
</evidence>
<proteinExistence type="predicted"/>
<evidence type="ECO:0000313" key="1">
    <source>
        <dbReference type="EMBL" id="CAG8447311.1"/>
    </source>
</evidence>
<organism evidence="1 2">
    <name type="scientific">Acaulospora colombiana</name>
    <dbReference type="NCBI Taxonomy" id="27376"/>
    <lineage>
        <taxon>Eukaryota</taxon>
        <taxon>Fungi</taxon>
        <taxon>Fungi incertae sedis</taxon>
        <taxon>Mucoromycota</taxon>
        <taxon>Glomeromycotina</taxon>
        <taxon>Glomeromycetes</taxon>
        <taxon>Diversisporales</taxon>
        <taxon>Acaulosporaceae</taxon>
        <taxon>Acaulospora</taxon>
    </lineage>
</organism>